<dbReference type="GO" id="GO:0016289">
    <property type="term" value="F:acyl-CoA hydrolase activity"/>
    <property type="evidence" value="ECO:0007669"/>
    <property type="project" value="UniProtKB-ARBA"/>
</dbReference>
<feature type="domain" description="Thioesterase" evidence="2">
    <location>
        <begin position="62"/>
        <end position="142"/>
    </location>
</feature>
<protein>
    <recommendedName>
        <fullName evidence="2">Thioesterase domain-containing protein</fullName>
    </recommendedName>
</protein>
<dbReference type="InterPro" id="IPR029069">
    <property type="entry name" value="HotDog_dom_sf"/>
</dbReference>
<dbReference type="AlphaFoldDB" id="A0A512NCJ7"/>
<evidence type="ECO:0000259" key="2">
    <source>
        <dbReference type="Pfam" id="PF03061"/>
    </source>
</evidence>
<comment type="caution">
    <text evidence="3">The sequence shown here is derived from an EMBL/GenBank/DDBJ whole genome shotgun (WGS) entry which is preliminary data.</text>
</comment>
<accession>A0A512NCJ7</accession>
<dbReference type="PANTHER" id="PTHR42856">
    <property type="entry name" value="ACYL-COENZYME A THIOESTERASE PAAI"/>
    <property type="match status" value="1"/>
</dbReference>
<dbReference type="Proteomes" id="UP000321058">
    <property type="component" value="Unassembled WGS sequence"/>
</dbReference>
<dbReference type="OrthoDB" id="3477511at2"/>
<dbReference type="CDD" id="cd03443">
    <property type="entry name" value="PaaI_thioesterase"/>
    <property type="match status" value="1"/>
</dbReference>
<dbReference type="Gene3D" id="3.10.129.10">
    <property type="entry name" value="Hotdog Thioesterase"/>
    <property type="match status" value="1"/>
</dbReference>
<dbReference type="InterPro" id="IPR006683">
    <property type="entry name" value="Thioestr_dom"/>
</dbReference>
<gene>
    <name evidence="3" type="ORF">RSO01_38360</name>
</gene>
<dbReference type="SUPFAM" id="SSF54637">
    <property type="entry name" value="Thioesterase/thiol ester dehydrase-isomerase"/>
    <property type="match status" value="1"/>
</dbReference>
<evidence type="ECO:0000256" key="1">
    <source>
        <dbReference type="ARBA" id="ARBA00022801"/>
    </source>
</evidence>
<keyword evidence="1" id="KW-0378">Hydrolase</keyword>
<reference evidence="3 4" key="1">
    <citation type="submission" date="2019-07" db="EMBL/GenBank/DDBJ databases">
        <title>Whole genome shotgun sequence of Reyranella soli NBRC 108950.</title>
        <authorList>
            <person name="Hosoyama A."/>
            <person name="Uohara A."/>
            <person name="Ohji S."/>
            <person name="Ichikawa N."/>
        </authorList>
    </citation>
    <scope>NUCLEOTIDE SEQUENCE [LARGE SCALE GENOMIC DNA]</scope>
    <source>
        <strain evidence="3 4">NBRC 108950</strain>
    </source>
</reference>
<sequence>MRARVLFLESKRMPIQRPADARPVAAHEFRGFNGLIGHEVVAWRPGFVEMTLKVRPELCNANGLLHGGVLMTLLDSASGFACTFNETATARRLSVTLAFTTQFIKAARDGDQLTIFGAWRPSTSQSTFAAETEIYDQKGDLVATGAGTFRYLKGERSDGVLTFLDQKAAD</sequence>
<dbReference type="EMBL" id="BKAJ01000068">
    <property type="protein sequence ID" value="GEP56670.1"/>
    <property type="molecule type" value="Genomic_DNA"/>
</dbReference>
<evidence type="ECO:0000313" key="3">
    <source>
        <dbReference type="EMBL" id="GEP56670.1"/>
    </source>
</evidence>
<keyword evidence="4" id="KW-1185">Reference proteome</keyword>
<proteinExistence type="predicted"/>
<evidence type="ECO:0000313" key="4">
    <source>
        <dbReference type="Proteomes" id="UP000321058"/>
    </source>
</evidence>
<dbReference type="NCBIfam" id="TIGR00369">
    <property type="entry name" value="unchar_dom_1"/>
    <property type="match status" value="1"/>
</dbReference>
<name>A0A512NCJ7_9HYPH</name>
<dbReference type="Pfam" id="PF03061">
    <property type="entry name" value="4HBT"/>
    <property type="match status" value="1"/>
</dbReference>
<dbReference type="InterPro" id="IPR052723">
    <property type="entry name" value="Acyl-CoA_thioesterase_PaaI"/>
</dbReference>
<organism evidence="3 4">
    <name type="scientific">Reyranella soli</name>
    <dbReference type="NCBI Taxonomy" id="1230389"/>
    <lineage>
        <taxon>Bacteria</taxon>
        <taxon>Pseudomonadati</taxon>
        <taxon>Pseudomonadota</taxon>
        <taxon>Alphaproteobacteria</taxon>
        <taxon>Hyphomicrobiales</taxon>
        <taxon>Reyranellaceae</taxon>
        <taxon>Reyranella</taxon>
    </lineage>
</organism>
<dbReference type="PANTHER" id="PTHR42856:SF1">
    <property type="entry name" value="ACYL-COENZYME A THIOESTERASE PAAI"/>
    <property type="match status" value="1"/>
</dbReference>
<dbReference type="InterPro" id="IPR003736">
    <property type="entry name" value="PAAI_dom"/>
</dbReference>